<evidence type="ECO:0000313" key="1">
    <source>
        <dbReference type="Proteomes" id="UP001515500"/>
    </source>
</evidence>
<gene>
    <name evidence="2" type="primary">LOC120259466</name>
</gene>
<organism evidence="1 2">
    <name type="scientific">Dioscorea cayennensis subsp. rotundata</name>
    <name type="common">White Guinea yam</name>
    <name type="synonym">Dioscorea rotundata</name>
    <dbReference type="NCBI Taxonomy" id="55577"/>
    <lineage>
        <taxon>Eukaryota</taxon>
        <taxon>Viridiplantae</taxon>
        <taxon>Streptophyta</taxon>
        <taxon>Embryophyta</taxon>
        <taxon>Tracheophyta</taxon>
        <taxon>Spermatophyta</taxon>
        <taxon>Magnoliopsida</taxon>
        <taxon>Liliopsida</taxon>
        <taxon>Dioscoreales</taxon>
        <taxon>Dioscoreaceae</taxon>
        <taxon>Dioscorea</taxon>
    </lineage>
</organism>
<dbReference type="Proteomes" id="UP001515500">
    <property type="component" value="Chromosome 4"/>
</dbReference>
<dbReference type="AlphaFoldDB" id="A0AB40B6X7"/>
<proteinExistence type="predicted"/>
<accession>A0AB40B6X7</accession>
<keyword evidence="1" id="KW-1185">Reference proteome</keyword>
<dbReference type="GeneID" id="120259466"/>
<evidence type="ECO:0000313" key="2">
    <source>
        <dbReference type="RefSeq" id="XP_039123010.1"/>
    </source>
</evidence>
<sequence length="109" mass="11890">MSLLCCAWGSKVSSSASFLYDFAVSTVLLHLLFGPICCSLDDNQDGLNILKLLELPSLLTRRSMKSSIPNVMLAVVYALPGMTKMFSIETTTASAWRHLLTIDLFVASS</sequence>
<dbReference type="RefSeq" id="XP_039123010.1">
    <property type="nucleotide sequence ID" value="XM_039267076.1"/>
</dbReference>
<reference evidence="2" key="1">
    <citation type="submission" date="2025-08" db="UniProtKB">
        <authorList>
            <consortium name="RefSeq"/>
        </authorList>
    </citation>
    <scope>IDENTIFICATION</scope>
</reference>
<protein>
    <submittedName>
        <fullName evidence="2">Uncharacterized protein LOC120259466 isoform X2</fullName>
    </submittedName>
</protein>
<name>A0AB40B6X7_DIOCR</name>